<dbReference type="GO" id="GO:0008773">
    <property type="term" value="F:[protein-PII] uridylyltransferase activity"/>
    <property type="evidence" value="ECO:0007669"/>
    <property type="project" value="InterPro"/>
</dbReference>
<dbReference type="KEGG" id="ptrp:DCO17_07710"/>
<protein>
    <submittedName>
        <fullName evidence="5">Cyclic nucleotide-binding protein</fullName>
    </submittedName>
</protein>
<gene>
    <name evidence="5" type="ORF">DCO17_07710</name>
</gene>
<dbReference type="CDD" id="cd00038">
    <property type="entry name" value="CAP_ED"/>
    <property type="match status" value="1"/>
</dbReference>
<evidence type="ECO:0000313" key="6">
    <source>
        <dbReference type="Proteomes" id="UP000503312"/>
    </source>
</evidence>
<dbReference type="InterPro" id="IPR018490">
    <property type="entry name" value="cNMP-bd_dom_sf"/>
</dbReference>
<feature type="domain" description="CBS" evidence="4">
    <location>
        <begin position="216"/>
        <end position="272"/>
    </location>
</feature>
<dbReference type="PANTHER" id="PTHR43080">
    <property type="entry name" value="CBS DOMAIN-CONTAINING PROTEIN CBSX3, MITOCHONDRIAL"/>
    <property type="match status" value="1"/>
</dbReference>
<dbReference type="InterPro" id="IPR000644">
    <property type="entry name" value="CBS_dom"/>
</dbReference>
<dbReference type="InterPro" id="IPR014710">
    <property type="entry name" value="RmlC-like_jellyroll"/>
</dbReference>
<evidence type="ECO:0000256" key="2">
    <source>
        <dbReference type="PROSITE-ProRule" id="PRU00703"/>
    </source>
</evidence>
<dbReference type="AlphaFoldDB" id="A0A6M9PRN1"/>
<evidence type="ECO:0000256" key="1">
    <source>
        <dbReference type="ARBA" id="ARBA00023122"/>
    </source>
</evidence>
<evidence type="ECO:0000313" key="5">
    <source>
        <dbReference type="EMBL" id="QKM65130.1"/>
    </source>
</evidence>
<dbReference type="InterPro" id="IPR051257">
    <property type="entry name" value="Diverse_CBS-Domain"/>
</dbReference>
<dbReference type="InterPro" id="IPR005105">
    <property type="entry name" value="GlnD_Uridyltrans_N"/>
</dbReference>
<dbReference type="Gene3D" id="2.60.120.10">
    <property type="entry name" value="Jelly Rolls"/>
    <property type="match status" value="1"/>
</dbReference>
<dbReference type="InterPro" id="IPR046342">
    <property type="entry name" value="CBS_dom_sf"/>
</dbReference>
<dbReference type="Pfam" id="PF03445">
    <property type="entry name" value="DUF294"/>
    <property type="match status" value="1"/>
</dbReference>
<dbReference type="InterPro" id="IPR000595">
    <property type="entry name" value="cNMP-bd_dom"/>
</dbReference>
<dbReference type="Pfam" id="PF00027">
    <property type="entry name" value="cNMP_binding"/>
    <property type="match status" value="1"/>
</dbReference>
<dbReference type="Pfam" id="PF00571">
    <property type="entry name" value="CBS"/>
    <property type="match status" value="1"/>
</dbReference>
<name>A0A6M9PRN1_9BURK</name>
<evidence type="ECO:0000259" key="4">
    <source>
        <dbReference type="PROSITE" id="PS51371"/>
    </source>
</evidence>
<sequence length="609" mass="67607">MPNAFNFSASPFDCLNSQEQDLVRNSVDIAYFREGEIILDVGSTPTHLFIPIKGYVKQLENGEEAAVYGPDDCFDGRGLIAGKVSSQFVASEEVVSYQLAKSTVTELISTNATFGALLFADLSKKLNALAERRSQYEINSLSLAQVSEAFLREIHIVDFNTSLFDVVKIFNDKRTNNVLVRSKDPDNEELGIFTTTSLQRAILAKAPLDSTPAGPLSNYKLITVEAKDHLYEALAIMIRHSVHRVIVMNEGQPIGTLEQVDLLSFIANSSSLVVQGILGAKTLDDLKEAANQITNLITLLHRNGTKVAMIGRLVQELNAKLFEKAWSLIASPDLQKNSCLFVMGSEGRGEQVLKTDQDNGLIIANDYAINAEVVSACEQFSAALIQFGYPECPGKIMVNNPAWRMPEKDFTETAKHWLLEPTPDSLMNLAIFLDSHAISGNSSLLESVKQNLFKLATDNQFLMARFAAAIESFNSEVGWWNRLLTLGGDNSDNRINLKKAGIFAITHGIRSLALENHIRSNSTAERVRELIQMHKIPHDLGNEVVESLHLLMELRLKSGIAELETGKEVSGEIDLSRLSTLERDLLKDSLSVVKRFKQYLRQHFHLEFA</sequence>
<keyword evidence="6" id="KW-1185">Reference proteome</keyword>
<dbReference type="SMART" id="SM00116">
    <property type="entry name" value="CBS"/>
    <property type="match status" value="2"/>
</dbReference>
<dbReference type="Gene3D" id="3.10.580.10">
    <property type="entry name" value="CBS-domain"/>
    <property type="match status" value="1"/>
</dbReference>
<proteinExistence type="predicted"/>
<dbReference type="InterPro" id="IPR018821">
    <property type="entry name" value="DUF294_put_nucleoTrafse_sb-bd"/>
</dbReference>
<dbReference type="Pfam" id="PF10335">
    <property type="entry name" value="DUF294_C"/>
    <property type="match status" value="1"/>
</dbReference>
<dbReference type="RefSeq" id="WP_173956173.1">
    <property type="nucleotide sequence ID" value="NZ_CP028942.1"/>
</dbReference>
<dbReference type="PANTHER" id="PTHR43080:SF2">
    <property type="entry name" value="CBS DOMAIN-CONTAINING PROTEIN"/>
    <property type="match status" value="1"/>
</dbReference>
<accession>A0A6M9PRN1</accession>
<feature type="domain" description="Cyclic nucleotide-binding" evidence="3">
    <location>
        <begin position="11"/>
        <end position="125"/>
    </location>
</feature>
<dbReference type="CDD" id="cd05401">
    <property type="entry name" value="NT_GlnE_GlnD_like"/>
    <property type="match status" value="1"/>
</dbReference>
<dbReference type="PROSITE" id="PS50042">
    <property type="entry name" value="CNMP_BINDING_3"/>
    <property type="match status" value="1"/>
</dbReference>
<reference evidence="5 6" key="1">
    <citation type="submission" date="2018-04" db="EMBL/GenBank/DDBJ databases">
        <title>Polynucleobacter sp. UH21B genome.</title>
        <authorList>
            <person name="Hahn M.W."/>
        </authorList>
    </citation>
    <scope>NUCLEOTIDE SEQUENCE [LARGE SCALE GENOMIC DNA]</scope>
    <source>
        <strain evidence="5 6">MWH-UH21B</strain>
    </source>
</reference>
<dbReference type="PROSITE" id="PS51371">
    <property type="entry name" value="CBS"/>
    <property type="match status" value="2"/>
</dbReference>
<organism evidence="5 6">
    <name type="scientific">Polynucleobacter tropicus</name>
    <dbReference type="NCBI Taxonomy" id="1743174"/>
    <lineage>
        <taxon>Bacteria</taxon>
        <taxon>Pseudomonadati</taxon>
        <taxon>Pseudomonadota</taxon>
        <taxon>Betaproteobacteria</taxon>
        <taxon>Burkholderiales</taxon>
        <taxon>Burkholderiaceae</taxon>
        <taxon>Polynucleobacter</taxon>
    </lineage>
</organism>
<feature type="domain" description="CBS" evidence="4">
    <location>
        <begin position="150"/>
        <end position="210"/>
    </location>
</feature>
<dbReference type="SUPFAM" id="SSF54631">
    <property type="entry name" value="CBS-domain pair"/>
    <property type="match status" value="1"/>
</dbReference>
<evidence type="ECO:0000259" key="3">
    <source>
        <dbReference type="PROSITE" id="PS50042"/>
    </source>
</evidence>
<dbReference type="Proteomes" id="UP000503312">
    <property type="component" value="Chromosome"/>
</dbReference>
<dbReference type="SUPFAM" id="SSF51206">
    <property type="entry name" value="cAMP-binding domain-like"/>
    <property type="match status" value="1"/>
</dbReference>
<dbReference type="EMBL" id="CP028942">
    <property type="protein sequence ID" value="QKM65130.1"/>
    <property type="molecule type" value="Genomic_DNA"/>
</dbReference>
<keyword evidence="1 2" id="KW-0129">CBS domain</keyword>